<dbReference type="GeneID" id="16072777"/>
<reference evidence="2" key="1">
    <citation type="submission" date="2009-08" db="EMBL/GenBank/DDBJ databases">
        <title>Annotation of Salpingoeca rosetta.</title>
        <authorList>
            <consortium name="The Broad Institute Genome Sequencing Platform"/>
            <person name="Russ C."/>
            <person name="Cuomo C."/>
            <person name="Burger G."/>
            <person name="Gray M.W."/>
            <person name="Holland P.W.H."/>
            <person name="King N."/>
            <person name="Lang F.B.F."/>
            <person name="Roger A.J."/>
            <person name="Ruiz-Trillo I."/>
            <person name="Young S.K."/>
            <person name="Zeng Q."/>
            <person name="Gargeya S."/>
            <person name="Alvarado L."/>
            <person name="Berlin A."/>
            <person name="Chapman S.B."/>
            <person name="Chen Z."/>
            <person name="Freedman E."/>
            <person name="Gellesch M."/>
            <person name="Goldberg J."/>
            <person name="Griggs A."/>
            <person name="Gujja S."/>
            <person name="Heilman E."/>
            <person name="Heiman D."/>
            <person name="Howarth C."/>
            <person name="Mehta T."/>
            <person name="Neiman D."/>
            <person name="Pearson M."/>
            <person name="Roberts A."/>
            <person name="Saif S."/>
            <person name="Shea T."/>
            <person name="Shenoy N."/>
            <person name="Sisk P."/>
            <person name="Stolte C."/>
            <person name="Sykes S."/>
            <person name="White J."/>
            <person name="Yandava C."/>
            <person name="Haas B."/>
            <person name="Nusbaum C."/>
            <person name="Birren B."/>
        </authorList>
    </citation>
    <scope>NUCLEOTIDE SEQUENCE [LARGE SCALE GENOMIC DNA]</scope>
    <source>
        <strain evidence="2">ATCC 50818</strain>
    </source>
</reference>
<dbReference type="EMBL" id="GL832971">
    <property type="protein sequence ID" value="EGD75164.1"/>
    <property type="molecule type" value="Genomic_DNA"/>
</dbReference>
<evidence type="ECO:0000313" key="3">
    <source>
        <dbReference type="Proteomes" id="UP000007799"/>
    </source>
</evidence>
<accession>F2UEW4</accession>
<protein>
    <submittedName>
        <fullName evidence="2">Uncharacterized protein</fullName>
    </submittedName>
</protein>
<dbReference type="Proteomes" id="UP000007799">
    <property type="component" value="Unassembled WGS sequence"/>
</dbReference>
<evidence type="ECO:0000256" key="1">
    <source>
        <dbReference type="SAM" id="MobiDB-lite"/>
    </source>
</evidence>
<dbReference type="AlphaFoldDB" id="F2UEW4"/>
<dbReference type="InParanoid" id="F2UEW4"/>
<feature type="region of interest" description="Disordered" evidence="1">
    <location>
        <begin position="154"/>
        <end position="181"/>
    </location>
</feature>
<feature type="compositionally biased region" description="Basic and acidic residues" evidence="1">
    <location>
        <begin position="172"/>
        <end position="181"/>
    </location>
</feature>
<gene>
    <name evidence="2" type="ORF">PTSG_06817</name>
</gene>
<dbReference type="KEGG" id="sre:PTSG_06817"/>
<keyword evidence="3" id="KW-1185">Reference proteome</keyword>
<proteinExistence type="predicted"/>
<dbReference type="SUPFAM" id="SSF48371">
    <property type="entry name" value="ARM repeat"/>
    <property type="match status" value="1"/>
</dbReference>
<evidence type="ECO:0000313" key="2">
    <source>
        <dbReference type="EMBL" id="EGD75164.1"/>
    </source>
</evidence>
<sequence>MQEALDRLRDGLHDDRENAVKAVAETLTDRGAASLVLAAAAKPTNLRQAVADVVVLLTENSTADATSLLDAIDLVLLDQSEDVAVIAVKMMNNLVKKDHASSCIAVTNWLVSLLNSLPMGGVLKKVLRVMTKGEMSRDLFSVLRLDDECNTHRAANRNDAGRDLDGADSNEAADRSKPPHRDRFYDLRTKLVQSVMDQSLPLVERVELLPWCFVLGPASPKDIALPTMMFHHVSFADDPSWSALSQQEAQDLIEHCMRTLALLPPYCTNIGVLAVWLEIAQAVAPPPTPHMMFVIDSLAALHVKEEGDALAVFDALSNHLIEYCICTDEDLQVAINEGETGLSGQPHDFRSRMQQLVQTMPADKDAVFPVAAPPPHTPISRRVMTASLIHRICMVNRGVHANIETQALNAFDQFAESGDTKRQEAALFVITSAMRQGVGMAAADFNPRDILDHIDFDTADIAMRSSACRFIYRYLDTNLRCTDQPMFDLLLWMCLDDYMHISNMATKFVEFLILRNHPLAMPHAGAIIHLLRILFCCPQFTQNHIFLMESIAAIATVCPDMIPATVVETLIRRYYKAHAEDIGLRTMILDVVSALAILVYPEEPGPELCELYRNNREWCIEAFEAVLEDPTNKCQCELASACLNLYGPCVEDIGSPLPPACKDGVETAITWMHRNGQHLIDVASTCDSSLFLTIFSVLGDYVLRCDHTNTLDNACAFAVQYIIKGAAVRDDPGFANALWCIFNGMRRGNPVGQHLPEIFRCCRHVLRTREQYRAEAAGNALLVATLSAPEDFALFNSTFADTVDEMCEVVPMLEPIELDALAVFLDTATEMDSTIRTRLQGVIPPE</sequence>
<name>F2UEW4_SALR5</name>
<organism evidence="3">
    <name type="scientific">Salpingoeca rosetta (strain ATCC 50818 / BSB-021)</name>
    <dbReference type="NCBI Taxonomy" id="946362"/>
    <lineage>
        <taxon>Eukaryota</taxon>
        <taxon>Choanoflagellata</taxon>
        <taxon>Craspedida</taxon>
        <taxon>Salpingoecidae</taxon>
        <taxon>Salpingoeca</taxon>
    </lineage>
</organism>
<dbReference type="InterPro" id="IPR016024">
    <property type="entry name" value="ARM-type_fold"/>
</dbReference>
<dbReference type="RefSeq" id="XP_004992217.1">
    <property type="nucleotide sequence ID" value="XM_004992160.1"/>
</dbReference>